<keyword evidence="3" id="KW-0489">Methyltransferase</keyword>
<sequence>MTTETTTNNNTVEKDREAFADKVFQAVLGAQMVQTAYLGYTLGWYQALNDAEKALTPVELAKATDSSPRYAREWLEQQTIGRWIVCDNPSESNPDARQFRLPPAHAGVLTDVLALDYLMPLAVIQAGWGKDMDKLVDAYKNDTGLSWEDMTNDAREQQAAQNRPFFLNGLAKILQDSMDSATVERLQTTGGKVADIGAGYAWSSIGVAHHFPAARVDAYDVDAPSIEQANKNIALEGLEERVKAHCVDASTVVQDLNTHYDLVMALECVHDMNDPISVLKTMREMAGTDGTVIVMDERVAEDFAQANKDHDPVEQVMYGFSCMCCLPDGKSRPNSVATGTVMRPSILRMYAQQAGFREIEILPDENDFFRFYKLLK</sequence>
<protein>
    <submittedName>
        <fullName evidence="3">Methyltransferase type</fullName>
    </submittedName>
</protein>
<accession>A0A9N8HNZ1</accession>
<dbReference type="AlphaFoldDB" id="A0A9N8HNZ1"/>
<dbReference type="InterPro" id="IPR053173">
    <property type="entry name" value="SAM-binding_MTase"/>
</dbReference>
<evidence type="ECO:0000313" key="4">
    <source>
        <dbReference type="Proteomes" id="UP001153069"/>
    </source>
</evidence>
<dbReference type="GO" id="GO:0032259">
    <property type="term" value="P:methylation"/>
    <property type="evidence" value="ECO:0007669"/>
    <property type="project" value="UniProtKB-KW"/>
</dbReference>
<dbReference type="Pfam" id="PF13649">
    <property type="entry name" value="Methyltransf_25"/>
    <property type="match status" value="1"/>
</dbReference>
<keyword evidence="4" id="KW-1185">Reference proteome</keyword>
<dbReference type="OrthoDB" id="506498at2759"/>
<reference evidence="3" key="1">
    <citation type="submission" date="2020-06" db="EMBL/GenBank/DDBJ databases">
        <authorList>
            <consortium name="Plant Systems Biology data submission"/>
        </authorList>
    </citation>
    <scope>NUCLEOTIDE SEQUENCE</scope>
    <source>
        <strain evidence="3">D6</strain>
    </source>
</reference>
<proteinExistence type="predicted"/>
<feature type="domain" description="Methyltransferase" evidence="1">
    <location>
        <begin position="193"/>
        <end position="286"/>
    </location>
</feature>
<evidence type="ECO:0000259" key="1">
    <source>
        <dbReference type="Pfam" id="PF13649"/>
    </source>
</evidence>
<gene>
    <name evidence="3" type="ORF">SEMRO_1270_G257980.1</name>
</gene>
<dbReference type="CDD" id="cd02440">
    <property type="entry name" value="AdoMet_MTases"/>
    <property type="match status" value="1"/>
</dbReference>
<keyword evidence="3" id="KW-0808">Transferase</keyword>
<organism evidence="3 4">
    <name type="scientific">Seminavis robusta</name>
    <dbReference type="NCBI Taxonomy" id="568900"/>
    <lineage>
        <taxon>Eukaryota</taxon>
        <taxon>Sar</taxon>
        <taxon>Stramenopiles</taxon>
        <taxon>Ochrophyta</taxon>
        <taxon>Bacillariophyta</taxon>
        <taxon>Bacillariophyceae</taxon>
        <taxon>Bacillariophycidae</taxon>
        <taxon>Naviculales</taxon>
        <taxon>Naviculaceae</taxon>
        <taxon>Seminavis</taxon>
    </lineage>
</organism>
<feature type="domain" description="S-adenosylmethionine-dependent methyltransferase Rv2258c-like winged HTH" evidence="2">
    <location>
        <begin position="38"/>
        <end position="110"/>
    </location>
</feature>
<dbReference type="InterPro" id="IPR029063">
    <property type="entry name" value="SAM-dependent_MTases_sf"/>
</dbReference>
<dbReference type="PANTHER" id="PTHR45128:SF2">
    <property type="entry name" value="METHYLTRANSFERASE DOMAIN-CONTAINING PROTEIN"/>
    <property type="match status" value="1"/>
</dbReference>
<dbReference type="PANTHER" id="PTHR45128">
    <property type="entry name" value="METHYLTRANSFERASE TYPE 11"/>
    <property type="match status" value="1"/>
</dbReference>
<name>A0A9N8HNZ1_9STRA</name>
<evidence type="ECO:0000259" key="2">
    <source>
        <dbReference type="Pfam" id="PF21320"/>
    </source>
</evidence>
<evidence type="ECO:0000313" key="3">
    <source>
        <dbReference type="EMBL" id="CAB9522128.1"/>
    </source>
</evidence>
<comment type="caution">
    <text evidence="3">The sequence shown here is derived from an EMBL/GenBank/DDBJ whole genome shotgun (WGS) entry which is preliminary data.</text>
</comment>
<dbReference type="InterPro" id="IPR041698">
    <property type="entry name" value="Methyltransf_25"/>
</dbReference>
<dbReference type="SUPFAM" id="SSF53335">
    <property type="entry name" value="S-adenosyl-L-methionine-dependent methyltransferases"/>
    <property type="match status" value="1"/>
</dbReference>
<dbReference type="Proteomes" id="UP001153069">
    <property type="component" value="Unassembled WGS sequence"/>
</dbReference>
<dbReference type="Gene3D" id="3.40.50.150">
    <property type="entry name" value="Vaccinia Virus protein VP39"/>
    <property type="match status" value="1"/>
</dbReference>
<dbReference type="GO" id="GO:0008168">
    <property type="term" value="F:methyltransferase activity"/>
    <property type="evidence" value="ECO:0007669"/>
    <property type="project" value="UniProtKB-KW"/>
</dbReference>
<dbReference type="EMBL" id="CAICTM010001268">
    <property type="protein sequence ID" value="CAB9522128.1"/>
    <property type="molecule type" value="Genomic_DNA"/>
</dbReference>
<dbReference type="Pfam" id="PF21320">
    <property type="entry name" value="WHD_Rv2258c"/>
    <property type="match status" value="1"/>
</dbReference>
<dbReference type="InterPro" id="IPR048711">
    <property type="entry name" value="WHD_Rv2258c"/>
</dbReference>